<comment type="caution">
    <text evidence="3">The sequence shown here is derived from an EMBL/GenBank/DDBJ whole genome shotgun (WGS) entry which is preliminary data.</text>
</comment>
<dbReference type="OrthoDB" id="9803333at2"/>
<keyword evidence="4" id="KW-1185">Reference proteome</keyword>
<dbReference type="GO" id="GO:0016616">
    <property type="term" value="F:oxidoreductase activity, acting on the CH-OH group of donors, NAD or NADP as acceptor"/>
    <property type="evidence" value="ECO:0007669"/>
    <property type="project" value="TreeGrafter"/>
</dbReference>
<reference evidence="3 4" key="1">
    <citation type="submission" date="2020-08" db="EMBL/GenBank/DDBJ databases">
        <title>Genomic Encyclopedia of Type Strains, Phase IV (KMG-IV): sequencing the most valuable type-strain genomes for metagenomic binning, comparative biology and taxonomic classification.</title>
        <authorList>
            <person name="Goeker M."/>
        </authorList>
    </citation>
    <scope>NUCLEOTIDE SEQUENCE [LARGE SCALE GENOMIC DNA]</scope>
    <source>
        <strain evidence="3 4">DSM 103733</strain>
    </source>
</reference>
<evidence type="ECO:0000313" key="4">
    <source>
        <dbReference type="Proteomes" id="UP000538666"/>
    </source>
</evidence>
<dbReference type="Gene3D" id="3.40.50.720">
    <property type="entry name" value="NAD(P)-binding Rossmann-like Domain"/>
    <property type="match status" value="1"/>
</dbReference>
<sequence length="258" mass="27086">MSTAPFDLSGKCAVVIGGTSGLGKAIALGLAAAGADVVAASRRSEESAQTAVEIEALGRKTLQQTVDVCDRSSIESLHRAVIEKFSKVDILINAAGVTLKVPTLECAEEDWLRVLDINLNGTWRSCQIFGRTMAAQKHGKILNIASLSTFVAFKDVAVYGVSKSGVGALTKSLAVELAPSNICVNAIAPGIFPTSLNANLVRNTDRGRELKMRTPMNRFGELNEIVGGAIYLVSDAASFVTGEILVIDGGYMASGVNQ</sequence>
<dbReference type="SUPFAM" id="SSF51735">
    <property type="entry name" value="NAD(P)-binding Rossmann-fold domains"/>
    <property type="match status" value="1"/>
</dbReference>
<gene>
    <name evidence="3" type="ORF">HNQ77_005251</name>
</gene>
<dbReference type="InterPro" id="IPR002347">
    <property type="entry name" value="SDR_fam"/>
</dbReference>
<dbReference type="PANTHER" id="PTHR42760">
    <property type="entry name" value="SHORT-CHAIN DEHYDROGENASES/REDUCTASES FAMILY MEMBER"/>
    <property type="match status" value="1"/>
</dbReference>
<dbReference type="InterPro" id="IPR020904">
    <property type="entry name" value="Sc_DH/Rdtase_CS"/>
</dbReference>
<dbReference type="PRINTS" id="PR00080">
    <property type="entry name" value="SDRFAMILY"/>
</dbReference>
<dbReference type="InterPro" id="IPR036291">
    <property type="entry name" value="NAD(P)-bd_dom_sf"/>
</dbReference>
<dbReference type="PROSITE" id="PS00061">
    <property type="entry name" value="ADH_SHORT"/>
    <property type="match status" value="1"/>
</dbReference>
<evidence type="ECO:0000313" key="3">
    <source>
        <dbReference type="EMBL" id="MBB6147257.1"/>
    </source>
</evidence>
<dbReference type="FunFam" id="3.40.50.720:FF:000084">
    <property type="entry name" value="Short-chain dehydrogenase reductase"/>
    <property type="match status" value="1"/>
</dbReference>
<organism evidence="3 4">
    <name type="scientific">Silvibacterium bohemicum</name>
    <dbReference type="NCBI Taxonomy" id="1577686"/>
    <lineage>
        <taxon>Bacteria</taxon>
        <taxon>Pseudomonadati</taxon>
        <taxon>Acidobacteriota</taxon>
        <taxon>Terriglobia</taxon>
        <taxon>Terriglobales</taxon>
        <taxon>Acidobacteriaceae</taxon>
        <taxon>Silvibacterium</taxon>
    </lineage>
</organism>
<dbReference type="PANTHER" id="PTHR42760:SF115">
    <property type="entry name" value="3-OXOACYL-[ACYL-CARRIER-PROTEIN] REDUCTASE FABG"/>
    <property type="match status" value="1"/>
</dbReference>
<keyword evidence="2" id="KW-0560">Oxidoreductase</keyword>
<evidence type="ECO:0000256" key="1">
    <source>
        <dbReference type="ARBA" id="ARBA00006484"/>
    </source>
</evidence>
<dbReference type="RefSeq" id="WP_050060265.1">
    <property type="nucleotide sequence ID" value="NZ_JACHEK010000013.1"/>
</dbReference>
<protein>
    <submittedName>
        <fullName evidence="3">NAD(P)-dependent dehydrogenase (Short-subunit alcohol dehydrogenase family)</fullName>
    </submittedName>
</protein>
<accession>A0A841K3W7</accession>
<dbReference type="AlphaFoldDB" id="A0A841K3W7"/>
<evidence type="ECO:0000256" key="2">
    <source>
        <dbReference type="ARBA" id="ARBA00023002"/>
    </source>
</evidence>
<dbReference type="EMBL" id="JACHEK010000013">
    <property type="protein sequence ID" value="MBB6147257.1"/>
    <property type="molecule type" value="Genomic_DNA"/>
</dbReference>
<proteinExistence type="inferred from homology"/>
<dbReference type="Pfam" id="PF13561">
    <property type="entry name" value="adh_short_C2"/>
    <property type="match status" value="1"/>
</dbReference>
<name>A0A841K3W7_9BACT</name>
<dbReference type="PRINTS" id="PR00081">
    <property type="entry name" value="GDHRDH"/>
</dbReference>
<dbReference type="Proteomes" id="UP000538666">
    <property type="component" value="Unassembled WGS sequence"/>
</dbReference>
<comment type="similarity">
    <text evidence="1">Belongs to the short-chain dehydrogenases/reductases (SDR) family.</text>
</comment>